<keyword evidence="15 19" id="KW-0560">Oxidoreductase</keyword>
<keyword evidence="8 19" id="KW-0679">Respiratory chain</keyword>
<evidence type="ECO:0000256" key="12">
    <source>
        <dbReference type="ARBA" id="ARBA00022781"/>
    </source>
</evidence>
<dbReference type="InterPro" id="IPR050597">
    <property type="entry name" value="Cytochrome_c_Oxidase_Subunit"/>
</dbReference>
<keyword evidence="6 19" id="KW-0997">Cell inner membrane</keyword>
<evidence type="ECO:0000256" key="8">
    <source>
        <dbReference type="ARBA" id="ARBA00022660"/>
    </source>
</evidence>
<evidence type="ECO:0000256" key="20">
    <source>
        <dbReference type="SAM" id="MobiDB-lite"/>
    </source>
</evidence>
<dbReference type="Gene3D" id="6.10.280.130">
    <property type="match status" value="1"/>
</dbReference>
<dbReference type="Proteomes" id="UP001056291">
    <property type="component" value="Chromosome"/>
</dbReference>
<keyword evidence="11" id="KW-0677">Repeat</keyword>
<evidence type="ECO:0000313" key="23">
    <source>
        <dbReference type="EMBL" id="USG60421.1"/>
    </source>
</evidence>
<comment type="function">
    <text evidence="19">C-type cytochrome. Part of the cbb3-type cytochrome c oxidase complex.</text>
</comment>
<dbReference type="Pfam" id="PF14715">
    <property type="entry name" value="FixP_N"/>
    <property type="match status" value="1"/>
</dbReference>
<evidence type="ECO:0000256" key="13">
    <source>
        <dbReference type="ARBA" id="ARBA00022982"/>
    </source>
</evidence>
<keyword evidence="13 19" id="KW-0249">Electron transport</keyword>
<evidence type="ECO:0000256" key="3">
    <source>
        <dbReference type="ARBA" id="ARBA00006113"/>
    </source>
</evidence>
<dbReference type="InterPro" id="IPR009056">
    <property type="entry name" value="Cyt_c-like_dom"/>
</dbReference>
<dbReference type="PRINTS" id="PR00605">
    <property type="entry name" value="CYTCHROMECIC"/>
</dbReference>
<evidence type="ECO:0000256" key="11">
    <source>
        <dbReference type="ARBA" id="ARBA00022737"/>
    </source>
</evidence>
<keyword evidence="17 19" id="KW-0406">Ion transport</keyword>
<evidence type="ECO:0000256" key="10">
    <source>
        <dbReference type="ARBA" id="ARBA00022723"/>
    </source>
</evidence>
<evidence type="ECO:0000256" key="17">
    <source>
        <dbReference type="ARBA" id="ARBA00023065"/>
    </source>
</evidence>
<evidence type="ECO:0000256" key="5">
    <source>
        <dbReference type="ARBA" id="ARBA00022475"/>
    </source>
</evidence>
<dbReference type="RefSeq" id="WP_251933302.1">
    <property type="nucleotide sequence ID" value="NZ_CP098747.1"/>
</dbReference>
<dbReference type="NCBIfam" id="TIGR00782">
    <property type="entry name" value="ccoP"/>
    <property type="match status" value="1"/>
</dbReference>
<keyword evidence="4 19" id="KW-0813">Transport</keyword>
<keyword evidence="5 19" id="KW-1003">Cell membrane</keyword>
<keyword evidence="7 19" id="KW-0349">Heme</keyword>
<name>A0ABY4W0M5_9PROT</name>
<dbReference type="InterPro" id="IPR008168">
    <property type="entry name" value="Cyt_C_IC"/>
</dbReference>
<dbReference type="PIRSF" id="PIRSF000006">
    <property type="entry name" value="Cbb3-Cox_fixP"/>
    <property type="match status" value="1"/>
</dbReference>
<evidence type="ECO:0000256" key="16">
    <source>
        <dbReference type="ARBA" id="ARBA00023004"/>
    </source>
</evidence>
<feature type="region of interest" description="Disordered" evidence="20">
    <location>
        <begin position="1"/>
        <end position="22"/>
    </location>
</feature>
<sequence length="289" mass="31877">MSDNIEKDEFSGTQTTGHEWDGIKELDTPMPRWWLWTMYATIIWSIGYWVVMPAWPLVTDYTKGMFGYSSRGVLEQELAAAVDAHSVDRAALVTMELSNVKSDPQTYQFALSGGKSAFAVNCSQCHGSGAQGAAGFPNLNDDDWLWGGSVDQIYETIKYGIRSDHEDTRVGDMPAFLDDELLEKDQINDVADYVLSLSQSGQSAEAVARGKEVYMENCASCHGENAKGLREFGAPNLTDAIWFYGGDKATIVRTISKGRANVMPAWEGRLDDVTIRQMTLFVHSLGGGE</sequence>
<evidence type="ECO:0000256" key="19">
    <source>
        <dbReference type="PIRNR" id="PIRNR000006"/>
    </source>
</evidence>
<gene>
    <name evidence="23" type="primary">ccoP</name>
    <name evidence="23" type="ORF">NBZ79_14715</name>
</gene>
<evidence type="ECO:0000256" key="21">
    <source>
        <dbReference type="SAM" id="Phobius"/>
    </source>
</evidence>
<evidence type="ECO:0000256" key="9">
    <source>
        <dbReference type="ARBA" id="ARBA00022692"/>
    </source>
</evidence>
<keyword evidence="9 21" id="KW-0812">Transmembrane</keyword>
<comment type="subunit">
    <text evidence="19">Component of the cbb3-type cytochrome c oxidase.</text>
</comment>
<feature type="transmembrane region" description="Helical" evidence="21">
    <location>
        <begin position="33"/>
        <end position="55"/>
    </location>
</feature>
<dbReference type="InterPro" id="IPR036909">
    <property type="entry name" value="Cyt_c-like_dom_sf"/>
</dbReference>
<evidence type="ECO:0000256" key="6">
    <source>
        <dbReference type="ARBA" id="ARBA00022519"/>
    </source>
</evidence>
<evidence type="ECO:0000256" key="2">
    <source>
        <dbReference type="ARBA" id="ARBA00004673"/>
    </source>
</evidence>
<keyword evidence="24" id="KW-1185">Reference proteome</keyword>
<evidence type="ECO:0000313" key="24">
    <source>
        <dbReference type="Proteomes" id="UP001056291"/>
    </source>
</evidence>
<dbReference type="Gene3D" id="1.10.760.10">
    <property type="entry name" value="Cytochrome c-like domain"/>
    <property type="match status" value="2"/>
</dbReference>
<evidence type="ECO:0000256" key="18">
    <source>
        <dbReference type="ARBA" id="ARBA00023136"/>
    </source>
</evidence>
<dbReference type="InterPro" id="IPR004678">
    <property type="entry name" value="Cyt_c_oxidase_cbb3_su3"/>
</dbReference>
<comment type="subcellular location">
    <subcellularLocation>
        <location evidence="1 19">Cell inner membrane</location>
    </subcellularLocation>
</comment>
<dbReference type="Pfam" id="PF13442">
    <property type="entry name" value="Cytochrome_CBB3"/>
    <property type="match status" value="2"/>
</dbReference>
<evidence type="ECO:0000256" key="14">
    <source>
        <dbReference type="ARBA" id="ARBA00022989"/>
    </source>
</evidence>
<evidence type="ECO:0000256" key="4">
    <source>
        <dbReference type="ARBA" id="ARBA00022448"/>
    </source>
</evidence>
<organism evidence="23 24">
    <name type="scientific">Sneathiella marina</name>
    <dbReference type="NCBI Taxonomy" id="2950108"/>
    <lineage>
        <taxon>Bacteria</taxon>
        <taxon>Pseudomonadati</taxon>
        <taxon>Pseudomonadota</taxon>
        <taxon>Alphaproteobacteria</taxon>
        <taxon>Sneathiellales</taxon>
        <taxon>Sneathiellaceae</taxon>
        <taxon>Sneathiella</taxon>
    </lineage>
</organism>
<evidence type="ECO:0000256" key="1">
    <source>
        <dbReference type="ARBA" id="ARBA00004533"/>
    </source>
</evidence>
<accession>A0ABY4W0M5</accession>
<dbReference type="PANTHER" id="PTHR33751">
    <property type="entry name" value="CBB3-TYPE CYTOCHROME C OXIDASE SUBUNIT FIXP"/>
    <property type="match status" value="1"/>
</dbReference>
<keyword evidence="18 19" id="KW-0472">Membrane</keyword>
<feature type="domain" description="Cytochrome c" evidence="22">
    <location>
        <begin position="205"/>
        <end position="286"/>
    </location>
</feature>
<evidence type="ECO:0000259" key="22">
    <source>
        <dbReference type="PROSITE" id="PS51007"/>
    </source>
</evidence>
<protein>
    <recommendedName>
        <fullName evidence="19">Cbb3-type cytochrome c oxidase subunit</fullName>
    </recommendedName>
</protein>
<dbReference type="InterPro" id="IPR038414">
    <property type="entry name" value="CcoP_N_sf"/>
</dbReference>
<comment type="pathway">
    <text evidence="2 19">Energy metabolism; oxidative phosphorylation.</text>
</comment>
<feature type="domain" description="Cytochrome c" evidence="22">
    <location>
        <begin position="109"/>
        <end position="198"/>
    </location>
</feature>
<evidence type="ECO:0000256" key="15">
    <source>
        <dbReference type="ARBA" id="ARBA00023002"/>
    </source>
</evidence>
<dbReference type="PROSITE" id="PS51007">
    <property type="entry name" value="CYTC"/>
    <property type="match status" value="2"/>
</dbReference>
<reference evidence="23" key="1">
    <citation type="submission" date="2022-06" db="EMBL/GenBank/DDBJ databases">
        <title>Sneathiella actinostolidae sp. nov., isolated from a sea anemonein the Western Pacific Ocean.</title>
        <authorList>
            <person name="Wei M.J."/>
        </authorList>
    </citation>
    <scope>NUCLEOTIDE SEQUENCE</scope>
    <source>
        <strain evidence="23">PHK-P5</strain>
    </source>
</reference>
<proteinExistence type="inferred from homology"/>
<evidence type="ECO:0000256" key="7">
    <source>
        <dbReference type="ARBA" id="ARBA00022617"/>
    </source>
</evidence>
<keyword evidence="10 19" id="KW-0479">Metal-binding</keyword>
<feature type="compositionally biased region" description="Basic and acidic residues" evidence="20">
    <location>
        <begin position="1"/>
        <end position="10"/>
    </location>
</feature>
<keyword evidence="16 19" id="KW-0408">Iron</keyword>
<dbReference type="InterPro" id="IPR032858">
    <property type="entry name" value="CcoP_N"/>
</dbReference>
<dbReference type="EMBL" id="CP098747">
    <property type="protein sequence ID" value="USG60421.1"/>
    <property type="molecule type" value="Genomic_DNA"/>
</dbReference>
<comment type="cofactor">
    <cofactor evidence="19">
        <name>heme c</name>
        <dbReference type="ChEBI" id="CHEBI:61717"/>
    </cofactor>
    <text evidence="19">Binds 2 heme C groups per subunit.</text>
</comment>
<keyword evidence="14 21" id="KW-1133">Transmembrane helix</keyword>
<keyword evidence="12 19" id="KW-0375">Hydrogen ion transport</keyword>
<dbReference type="PANTHER" id="PTHR33751:SF1">
    <property type="entry name" value="CBB3-TYPE CYTOCHROME C OXIDASE SUBUNIT FIXP"/>
    <property type="match status" value="1"/>
</dbReference>
<dbReference type="SUPFAM" id="SSF46626">
    <property type="entry name" value="Cytochrome c"/>
    <property type="match status" value="2"/>
</dbReference>
<comment type="similarity">
    <text evidence="3 19">Belongs to the CcoP / FixP family.</text>
</comment>